<evidence type="ECO:0000256" key="4">
    <source>
        <dbReference type="ARBA" id="ARBA00022968"/>
    </source>
</evidence>
<sequence>MGSMKGSIAEKYSLDASPRTWGTPLDPRTPEPDDDLHNPSSARDKSNDGGTTFFTVRGFVNLGCLSIMAVGLLMLFAGYPLLTHLTKKIQTNQGGFNLGGINSTGQIPDMVGNYGLIDKDTPKSAYSKKSLETGDEMILVFSDEFNVEGRSFYPGDDPYWEAVDLWYWGTKDLEWYDPSQVTTRDGALQITLEQMDPADNHNLTYKSGMLQSWNKFCFTGGFIEASVRLPGNSKDGGLWPALWTLGNLGRAGYGATLEGLWPYSYDSCDIGTLANQTYVDKTGPPAALNDGDPYNKGLLSFLPGQRLSACTCPGESHPGPMRKDGSYVGRAAPEIDVLEAIVEFGEGRVSQSSQWAPYNAGYRWLNTSDNYRIYDDDVTHLNPYAGGVFQQAVSGLSTTNQSCYELEGGCFATYGFEYAPGFDDAYITWVNNGKLAWTHYARGLDTDHAAEIGPRPISQEPMYIITNLGISNGFGTVSEDLIFPATMSIDWIRVYQPANKVKITCDPEDFPTAAYIEAYPEAYSNAELMFWVKDYKQPWPKNKLTSPGCKNGRPSPFHGWADSEYSAHIAVGGLPFAARPRGSRRLPWEATVTRTAPGVSVDHYCYTAKRYGRIRFGSITRKKREAPELFITSRRPAAAWSNAGLKNKNNPSPSEKGAMLSRMHSHSSLKFSFSASPRTWGTPLDMRTPEPDDDLHDPSSERTGPWDGTGSIITSRGVSNLGCLVILTLGLLLLLTSFSGGYPLITRLTRITQTNQGGFNLGGINATGQVPAMAADFALIDKDTPQSAYSRKSHETGENMVLVFSDEFDRDGRSFYPGDDPYWEAVDLWYWGTKDLEWYDPAQVTTKDGALQITLEKTDLTDASLKHNLTYKSGMVATSKHPSDYLGKAMLGVSGQQCGHSETSVEQGTVLLLMVWHTAQSDVTLTRPALKLPLSNGDPKHNGVLSFLPGNASRLATCPGESHPGPMKKNGRWPKTAENYKIYGHRRVNQQAVSGLAFTNEACYQYGGGCFTTYGFEYKPGYDDAYIAWVNNGEPSWTHYARALGVDTEAEIDRRPISQEPMYIIANLGISTGFGVISEELTFPAVMSIDYIRVYQPENNVQISCDPEDYPTKTYIDTYREAYSNPQLASWAKDYKQPWPKNKLSAQGCS</sequence>
<evidence type="ECO:0000256" key="8">
    <source>
        <dbReference type="ARBA" id="ARBA00023316"/>
    </source>
</evidence>
<keyword evidence="8" id="KW-0961">Cell wall biogenesis/degradation</keyword>
<feature type="transmembrane region" description="Helical" evidence="10">
    <location>
        <begin position="59"/>
        <end position="82"/>
    </location>
</feature>
<dbReference type="InterPro" id="IPR013320">
    <property type="entry name" value="ConA-like_dom_sf"/>
</dbReference>
<dbReference type="SUPFAM" id="SSF49899">
    <property type="entry name" value="Concanavalin A-like lectins/glucanases"/>
    <property type="match status" value="2"/>
</dbReference>
<dbReference type="EMBL" id="QPFP01000091">
    <property type="protein sequence ID" value="TEB22501.1"/>
    <property type="molecule type" value="Genomic_DNA"/>
</dbReference>
<feature type="region of interest" description="Disordered" evidence="9">
    <location>
        <begin position="1"/>
        <end position="47"/>
    </location>
</feature>
<feature type="region of interest" description="Disordered" evidence="9">
    <location>
        <begin position="680"/>
        <end position="710"/>
    </location>
</feature>
<evidence type="ECO:0000256" key="9">
    <source>
        <dbReference type="SAM" id="MobiDB-lite"/>
    </source>
</evidence>
<comment type="caution">
    <text evidence="12">The sequence shown here is derived from an EMBL/GenBank/DDBJ whole genome shotgun (WGS) entry which is preliminary data.</text>
</comment>
<dbReference type="GO" id="GO:0031505">
    <property type="term" value="P:fungal-type cell wall organization"/>
    <property type="evidence" value="ECO:0007669"/>
    <property type="project" value="TreeGrafter"/>
</dbReference>
<keyword evidence="7" id="KW-0325">Glycoprotein</keyword>
<feature type="domain" description="GH16" evidence="11">
    <location>
        <begin position="116"/>
        <end position="500"/>
    </location>
</feature>
<accession>A0A4Y7SL99</accession>
<dbReference type="FunFam" id="2.60.120.200:FF:000259">
    <property type="entry name" value="Chromosome 9, whole genome shotgun sequence"/>
    <property type="match status" value="1"/>
</dbReference>
<dbReference type="Pfam" id="PF03935">
    <property type="entry name" value="SKN1_KRE6_Sbg1"/>
    <property type="match status" value="3"/>
</dbReference>
<evidence type="ECO:0000256" key="1">
    <source>
        <dbReference type="ARBA" id="ARBA00004606"/>
    </source>
</evidence>
<dbReference type="CDD" id="cd02180">
    <property type="entry name" value="GH16_fungal_KRE6_glucanase"/>
    <property type="match status" value="1"/>
</dbReference>
<dbReference type="GO" id="GO:0030246">
    <property type="term" value="F:carbohydrate binding"/>
    <property type="evidence" value="ECO:0007669"/>
    <property type="project" value="UniProtKB-KW"/>
</dbReference>
<keyword evidence="12" id="KW-0430">Lectin</keyword>
<evidence type="ECO:0000313" key="12">
    <source>
        <dbReference type="EMBL" id="TEB22501.1"/>
    </source>
</evidence>
<evidence type="ECO:0000313" key="13">
    <source>
        <dbReference type="Proteomes" id="UP000298030"/>
    </source>
</evidence>
<keyword evidence="5 10" id="KW-1133">Transmembrane helix</keyword>
<evidence type="ECO:0000256" key="10">
    <source>
        <dbReference type="SAM" id="Phobius"/>
    </source>
</evidence>
<dbReference type="GO" id="GO:0006078">
    <property type="term" value="P:(1-&gt;6)-beta-D-glucan biosynthetic process"/>
    <property type="evidence" value="ECO:0007669"/>
    <property type="project" value="TreeGrafter"/>
</dbReference>
<keyword evidence="6 10" id="KW-0472">Membrane</keyword>
<evidence type="ECO:0000256" key="3">
    <source>
        <dbReference type="ARBA" id="ARBA00022692"/>
    </source>
</evidence>
<gene>
    <name evidence="12" type="ORF">FA13DRAFT_1716090</name>
</gene>
<dbReference type="PROSITE" id="PS51762">
    <property type="entry name" value="GH16_2"/>
    <property type="match status" value="2"/>
</dbReference>
<proteinExistence type="inferred from homology"/>
<feature type="compositionally biased region" description="Basic and acidic residues" evidence="9">
    <location>
        <begin position="28"/>
        <end position="47"/>
    </location>
</feature>
<organism evidence="12 13">
    <name type="scientific">Coprinellus micaceus</name>
    <name type="common">Glistening ink-cap mushroom</name>
    <name type="synonym">Coprinus micaceus</name>
    <dbReference type="NCBI Taxonomy" id="71717"/>
    <lineage>
        <taxon>Eukaryota</taxon>
        <taxon>Fungi</taxon>
        <taxon>Dikarya</taxon>
        <taxon>Basidiomycota</taxon>
        <taxon>Agaricomycotina</taxon>
        <taxon>Agaricomycetes</taxon>
        <taxon>Agaricomycetidae</taxon>
        <taxon>Agaricales</taxon>
        <taxon>Agaricineae</taxon>
        <taxon>Psathyrellaceae</taxon>
        <taxon>Coprinellus</taxon>
    </lineage>
</organism>
<reference evidence="12 13" key="1">
    <citation type="journal article" date="2019" name="Nat. Ecol. Evol.">
        <title>Megaphylogeny resolves global patterns of mushroom evolution.</title>
        <authorList>
            <person name="Varga T."/>
            <person name="Krizsan K."/>
            <person name="Foldi C."/>
            <person name="Dima B."/>
            <person name="Sanchez-Garcia M."/>
            <person name="Sanchez-Ramirez S."/>
            <person name="Szollosi G.J."/>
            <person name="Szarkandi J.G."/>
            <person name="Papp V."/>
            <person name="Albert L."/>
            <person name="Andreopoulos W."/>
            <person name="Angelini C."/>
            <person name="Antonin V."/>
            <person name="Barry K.W."/>
            <person name="Bougher N.L."/>
            <person name="Buchanan P."/>
            <person name="Buyck B."/>
            <person name="Bense V."/>
            <person name="Catcheside P."/>
            <person name="Chovatia M."/>
            <person name="Cooper J."/>
            <person name="Damon W."/>
            <person name="Desjardin D."/>
            <person name="Finy P."/>
            <person name="Geml J."/>
            <person name="Haridas S."/>
            <person name="Hughes K."/>
            <person name="Justo A."/>
            <person name="Karasinski D."/>
            <person name="Kautmanova I."/>
            <person name="Kiss B."/>
            <person name="Kocsube S."/>
            <person name="Kotiranta H."/>
            <person name="LaButti K.M."/>
            <person name="Lechner B.E."/>
            <person name="Liimatainen K."/>
            <person name="Lipzen A."/>
            <person name="Lukacs Z."/>
            <person name="Mihaltcheva S."/>
            <person name="Morgado L.N."/>
            <person name="Niskanen T."/>
            <person name="Noordeloos M.E."/>
            <person name="Ohm R.A."/>
            <person name="Ortiz-Santana B."/>
            <person name="Ovrebo C."/>
            <person name="Racz N."/>
            <person name="Riley R."/>
            <person name="Savchenko A."/>
            <person name="Shiryaev A."/>
            <person name="Soop K."/>
            <person name="Spirin V."/>
            <person name="Szebenyi C."/>
            <person name="Tomsovsky M."/>
            <person name="Tulloss R.E."/>
            <person name="Uehling J."/>
            <person name="Grigoriev I.V."/>
            <person name="Vagvolgyi C."/>
            <person name="Papp T."/>
            <person name="Martin F.M."/>
            <person name="Miettinen O."/>
            <person name="Hibbett D.S."/>
            <person name="Nagy L.G."/>
        </authorList>
    </citation>
    <scope>NUCLEOTIDE SEQUENCE [LARGE SCALE GENOMIC DNA]</scope>
    <source>
        <strain evidence="12 13">FP101781</strain>
    </source>
</reference>
<dbReference type="InterPro" id="IPR005629">
    <property type="entry name" value="Skn1/Kre6/Sbg1"/>
</dbReference>
<dbReference type="GO" id="GO:0005886">
    <property type="term" value="C:plasma membrane"/>
    <property type="evidence" value="ECO:0007669"/>
    <property type="project" value="TreeGrafter"/>
</dbReference>
<name>A0A4Y7SL99_COPMI</name>
<dbReference type="OrthoDB" id="412647at2759"/>
<keyword evidence="13" id="KW-1185">Reference proteome</keyword>
<dbReference type="AlphaFoldDB" id="A0A4Y7SL99"/>
<dbReference type="FunFam" id="2.60.120.200:FF:000135">
    <property type="entry name" value="Related to KRE6-glucan synthase subunit"/>
    <property type="match status" value="1"/>
</dbReference>
<dbReference type="Proteomes" id="UP000298030">
    <property type="component" value="Unassembled WGS sequence"/>
</dbReference>
<feature type="domain" description="GH16" evidence="11">
    <location>
        <begin position="775"/>
        <end position="1100"/>
    </location>
</feature>
<evidence type="ECO:0000256" key="6">
    <source>
        <dbReference type="ARBA" id="ARBA00023136"/>
    </source>
</evidence>
<dbReference type="STRING" id="71717.A0A4Y7SL99"/>
<dbReference type="GO" id="GO:0005789">
    <property type="term" value="C:endoplasmic reticulum membrane"/>
    <property type="evidence" value="ECO:0007669"/>
    <property type="project" value="TreeGrafter"/>
</dbReference>
<keyword evidence="4" id="KW-0735">Signal-anchor</keyword>
<protein>
    <submittedName>
        <fullName evidence="12">Concanavalin A-like lectin/glucanase</fullName>
    </submittedName>
</protein>
<evidence type="ECO:0000256" key="7">
    <source>
        <dbReference type="ARBA" id="ARBA00023180"/>
    </source>
</evidence>
<dbReference type="Gene3D" id="2.60.120.200">
    <property type="match status" value="4"/>
</dbReference>
<evidence type="ECO:0000256" key="2">
    <source>
        <dbReference type="ARBA" id="ARBA00010962"/>
    </source>
</evidence>
<dbReference type="PANTHER" id="PTHR31361">
    <property type="entry name" value="BETA-GLUCAN SYNTHESIS-ASSOCIATED PROTEIN KRE6-RELATED"/>
    <property type="match status" value="1"/>
</dbReference>
<dbReference type="InterPro" id="IPR000757">
    <property type="entry name" value="Beta-glucanase-like"/>
</dbReference>
<feature type="region of interest" description="Disordered" evidence="9">
    <location>
        <begin position="641"/>
        <end position="661"/>
    </location>
</feature>
<dbReference type="GO" id="GO:0015926">
    <property type="term" value="F:glucosidase activity"/>
    <property type="evidence" value="ECO:0007669"/>
    <property type="project" value="TreeGrafter"/>
</dbReference>
<evidence type="ECO:0000256" key="5">
    <source>
        <dbReference type="ARBA" id="ARBA00022989"/>
    </source>
</evidence>
<comment type="subcellular location">
    <subcellularLocation>
        <location evidence="1">Membrane</location>
        <topology evidence="1">Single-pass type II membrane protein</topology>
    </subcellularLocation>
</comment>
<keyword evidence="3 10" id="KW-0812">Transmembrane</keyword>
<comment type="similarity">
    <text evidence="2">Belongs to the SKN1/KRE6 family.</text>
</comment>
<dbReference type="PANTHER" id="PTHR31361:SF1">
    <property type="entry name" value="BETA-GLUCAN SYNTHESIS-ASSOCIATED PROTEIN KRE6-RELATED"/>
    <property type="match status" value="1"/>
</dbReference>
<evidence type="ECO:0000259" key="11">
    <source>
        <dbReference type="PROSITE" id="PS51762"/>
    </source>
</evidence>